<comment type="caution">
    <text evidence="1">The sequence shown here is derived from an EMBL/GenBank/DDBJ whole genome shotgun (WGS) entry which is preliminary data.</text>
</comment>
<proteinExistence type="predicted"/>
<dbReference type="AlphaFoldDB" id="A0AAN7QK33"/>
<evidence type="ECO:0000313" key="1">
    <source>
        <dbReference type="EMBL" id="KAK4881868.1"/>
    </source>
</evidence>
<dbReference type="Gene3D" id="2.40.128.20">
    <property type="match status" value="1"/>
</dbReference>
<gene>
    <name evidence="1" type="ORF">RN001_005187</name>
</gene>
<sequence length="128" mass="14418">MVQINGHYQLVKNENFVEYLEALGAPIDMIRKVTGPDITTEIVQEKNKITIKSKGANVVLILDEEVDEVLPTGIPIRNFATRKGDVITVVSTAADNRKRSRLYEFTDEGYTVTLMVGDLVAKRYFVRT</sequence>
<keyword evidence="2" id="KW-1185">Reference proteome</keyword>
<dbReference type="SUPFAM" id="SSF50814">
    <property type="entry name" value="Lipocalins"/>
    <property type="match status" value="1"/>
</dbReference>
<evidence type="ECO:0000313" key="2">
    <source>
        <dbReference type="Proteomes" id="UP001353858"/>
    </source>
</evidence>
<dbReference type="GO" id="GO:0008289">
    <property type="term" value="F:lipid binding"/>
    <property type="evidence" value="ECO:0007669"/>
    <property type="project" value="InterPro"/>
</dbReference>
<reference evidence="2" key="1">
    <citation type="submission" date="2023-01" db="EMBL/GenBank/DDBJ databases">
        <title>Key to firefly adult light organ development and bioluminescence: homeobox transcription factors regulate luciferase expression and transportation to peroxisome.</title>
        <authorList>
            <person name="Fu X."/>
        </authorList>
    </citation>
    <scope>NUCLEOTIDE SEQUENCE [LARGE SCALE GENOMIC DNA]</scope>
</reference>
<dbReference type="InterPro" id="IPR012674">
    <property type="entry name" value="Calycin"/>
</dbReference>
<dbReference type="InterPro" id="IPR000463">
    <property type="entry name" value="Fatty_acid-bd"/>
</dbReference>
<organism evidence="1 2">
    <name type="scientific">Aquatica leii</name>
    <dbReference type="NCBI Taxonomy" id="1421715"/>
    <lineage>
        <taxon>Eukaryota</taxon>
        <taxon>Metazoa</taxon>
        <taxon>Ecdysozoa</taxon>
        <taxon>Arthropoda</taxon>
        <taxon>Hexapoda</taxon>
        <taxon>Insecta</taxon>
        <taxon>Pterygota</taxon>
        <taxon>Neoptera</taxon>
        <taxon>Endopterygota</taxon>
        <taxon>Coleoptera</taxon>
        <taxon>Polyphaga</taxon>
        <taxon>Elateriformia</taxon>
        <taxon>Elateroidea</taxon>
        <taxon>Lampyridae</taxon>
        <taxon>Luciolinae</taxon>
        <taxon>Aquatica</taxon>
    </lineage>
</organism>
<dbReference type="Proteomes" id="UP001353858">
    <property type="component" value="Unassembled WGS sequence"/>
</dbReference>
<accession>A0AAN7QK33</accession>
<dbReference type="EMBL" id="JARPUR010000002">
    <property type="protein sequence ID" value="KAK4881868.1"/>
    <property type="molecule type" value="Genomic_DNA"/>
</dbReference>
<dbReference type="PRINTS" id="PR00178">
    <property type="entry name" value="FATTYACIDBP"/>
</dbReference>
<protein>
    <submittedName>
        <fullName evidence="1">Uncharacterized protein</fullName>
    </submittedName>
</protein>
<name>A0AAN7QK33_9COLE</name>